<evidence type="ECO:0000313" key="1">
    <source>
        <dbReference type="EMBL" id="KAH6946398.1"/>
    </source>
</evidence>
<proteinExistence type="predicted"/>
<comment type="caution">
    <text evidence="1">The sequence shown here is derived from an EMBL/GenBank/DDBJ whole genome shotgun (WGS) entry which is preliminary data.</text>
</comment>
<organism evidence="1 2">
    <name type="scientific">Hyalomma asiaticum</name>
    <name type="common">Tick</name>
    <dbReference type="NCBI Taxonomy" id="266040"/>
    <lineage>
        <taxon>Eukaryota</taxon>
        <taxon>Metazoa</taxon>
        <taxon>Ecdysozoa</taxon>
        <taxon>Arthropoda</taxon>
        <taxon>Chelicerata</taxon>
        <taxon>Arachnida</taxon>
        <taxon>Acari</taxon>
        <taxon>Parasitiformes</taxon>
        <taxon>Ixodida</taxon>
        <taxon>Ixodoidea</taxon>
        <taxon>Ixodidae</taxon>
        <taxon>Hyalomminae</taxon>
        <taxon>Hyalomma</taxon>
    </lineage>
</organism>
<dbReference type="Proteomes" id="UP000821845">
    <property type="component" value="Chromosome 1"/>
</dbReference>
<evidence type="ECO:0000313" key="2">
    <source>
        <dbReference type="Proteomes" id="UP000821845"/>
    </source>
</evidence>
<protein>
    <submittedName>
        <fullName evidence="1">Uncharacterized protein</fullName>
    </submittedName>
</protein>
<name>A0ACB7TJT6_HYAAI</name>
<dbReference type="EMBL" id="CM023481">
    <property type="protein sequence ID" value="KAH6946398.1"/>
    <property type="molecule type" value="Genomic_DNA"/>
</dbReference>
<reference evidence="1" key="1">
    <citation type="submission" date="2020-05" db="EMBL/GenBank/DDBJ databases">
        <title>Large-scale comparative analyses of tick genomes elucidate their genetic diversity and vector capacities.</title>
        <authorList>
            <person name="Jia N."/>
            <person name="Wang J."/>
            <person name="Shi W."/>
            <person name="Du L."/>
            <person name="Sun Y."/>
            <person name="Zhan W."/>
            <person name="Jiang J."/>
            <person name="Wang Q."/>
            <person name="Zhang B."/>
            <person name="Ji P."/>
            <person name="Sakyi L.B."/>
            <person name="Cui X."/>
            <person name="Yuan T."/>
            <person name="Jiang B."/>
            <person name="Yang W."/>
            <person name="Lam T.T.-Y."/>
            <person name="Chang Q."/>
            <person name="Ding S."/>
            <person name="Wang X."/>
            <person name="Zhu J."/>
            <person name="Ruan X."/>
            <person name="Zhao L."/>
            <person name="Wei J."/>
            <person name="Que T."/>
            <person name="Du C."/>
            <person name="Cheng J."/>
            <person name="Dai P."/>
            <person name="Han X."/>
            <person name="Huang E."/>
            <person name="Gao Y."/>
            <person name="Liu J."/>
            <person name="Shao H."/>
            <person name="Ye R."/>
            <person name="Li L."/>
            <person name="Wei W."/>
            <person name="Wang X."/>
            <person name="Wang C."/>
            <person name="Yang T."/>
            <person name="Huo Q."/>
            <person name="Li W."/>
            <person name="Guo W."/>
            <person name="Chen H."/>
            <person name="Zhou L."/>
            <person name="Ni X."/>
            <person name="Tian J."/>
            <person name="Zhou Y."/>
            <person name="Sheng Y."/>
            <person name="Liu T."/>
            <person name="Pan Y."/>
            <person name="Xia L."/>
            <person name="Li J."/>
            <person name="Zhao F."/>
            <person name="Cao W."/>
        </authorList>
    </citation>
    <scope>NUCLEOTIDE SEQUENCE</scope>
    <source>
        <strain evidence="1">Hyas-2018</strain>
    </source>
</reference>
<accession>A0ACB7TJT6</accession>
<keyword evidence="2" id="KW-1185">Reference proteome</keyword>
<gene>
    <name evidence="1" type="ORF">HPB50_013232</name>
</gene>
<sequence>MHEEDSDATNHDPPEYHSEMEADDRPFTTFTYKKARPTGIPIIFKLTDPDASFWKVNPNKLASEVVTAATEKVQSFRVNRDGNFSVLGLVASIFHLIHTGFAYKKKI</sequence>